<accession>A0AAV2EUQ3</accession>
<name>A0AAV2EUQ3_9ROSI</name>
<gene>
    <name evidence="1" type="ORF">LTRI10_LOCUS30508</name>
</gene>
<evidence type="ECO:0000313" key="2">
    <source>
        <dbReference type="Proteomes" id="UP001497516"/>
    </source>
</evidence>
<protein>
    <submittedName>
        <fullName evidence="1">Uncharacterized protein</fullName>
    </submittedName>
</protein>
<dbReference type="AlphaFoldDB" id="A0AAV2EUQ3"/>
<reference evidence="1 2" key="1">
    <citation type="submission" date="2024-04" db="EMBL/GenBank/DDBJ databases">
        <authorList>
            <person name="Fracassetti M."/>
        </authorList>
    </citation>
    <scope>NUCLEOTIDE SEQUENCE [LARGE SCALE GENOMIC DNA]</scope>
</reference>
<dbReference type="Proteomes" id="UP001497516">
    <property type="component" value="Chromosome 5"/>
</dbReference>
<sequence>MMSYKGAGTKYYDAYLPCTRVSSMMSCKEDHHEYPLDVVGKERNIWLSVKTSPLTYPAAKHLATPTNHLGVKHGIIEEG</sequence>
<evidence type="ECO:0000313" key="1">
    <source>
        <dbReference type="EMBL" id="CAL1389666.1"/>
    </source>
</evidence>
<keyword evidence="2" id="KW-1185">Reference proteome</keyword>
<proteinExistence type="predicted"/>
<dbReference type="EMBL" id="OZ034818">
    <property type="protein sequence ID" value="CAL1389666.1"/>
    <property type="molecule type" value="Genomic_DNA"/>
</dbReference>
<organism evidence="1 2">
    <name type="scientific">Linum trigynum</name>
    <dbReference type="NCBI Taxonomy" id="586398"/>
    <lineage>
        <taxon>Eukaryota</taxon>
        <taxon>Viridiplantae</taxon>
        <taxon>Streptophyta</taxon>
        <taxon>Embryophyta</taxon>
        <taxon>Tracheophyta</taxon>
        <taxon>Spermatophyta</taxon>
        <taxon>Magnoliopsida</taxon>
        <taxon>eudicotyledons</taxon>
        <taxon>Gunneridae</taxon>
        <taxon>Pentapetalae</taxon>
        <taxon>rosids</taxon>
        <taxon>fabids</taxon>
        <taxon>Malpighiales</taxon>
        <taxon>Linaceae</taxon>
        <taxon>Linum</taxon>
    </lineage>
</organism>